<dbReference type="Gene3D" id="3.40.50.1100">
    <property type="match status" value="1"/>
</dbReference>
<dbReference type="InterPro" id="IPR036052">
    <property type="entry name" value="TrpB-like_PALP_sf"/>
</dbReference>
<name>A0AB35PG59_BACTU</name>
<proteinExistence type="predicted"/>
<dbReference type="EMBL" id="VKQN01000027">
    <property type="protein sequence ID" value="MDR4178746.1"/>
    <property type="molecule type" value="Genomic_DNA"/>
</dbReference>
<dbReference type="SUPFAM" id="SSF53686">
    <property type="entry name" value="Tryptophan synthase beta subunit-like PLP-dependent enzymes"/>
    <property type="match status" value="1"/>
</dbReference>
<gene>
    <name evidence="1" type="ORF">FO599_22150</name>
</gene>
<comment type="caution">
    <text evidence="1">The sequence shown here is derived from an EMBL/GenBank/DDBJ whole genome shotgun (WGS) entry which is preliminary data.</text>
</comment>
<evidence type="ECO:0000313" key="2">
    <source>
        <dbReference type="Proteomes" id="UP001181533"/>
    </source>
</evidence>
<dbReference type="GO" id="GO:1901605">
    <property type="term" value="P:alpha-amino acid metabolic process"/>
    <property type="evidence" value="ECO:0007669"/>
    <property type="project" value="UniProtKB-ARBA"/>
</dbReference>
<protein>
    <recommendedName>
        <fullName evidence="3">D-serine dehydratase</fullName>
    </recommendedName>
</protein>
<dbReference type="Proteomes" id="UP001181533">
    <property type="component" value="Unassembled WGS sequence"/>
</dbReference>
<evidence type="ECO:0008006" key="3">
    <source>
        <dbReference type="Google" id="ProtNLM"/>
    </source>
</evidence>
<evidence type="ECO:0000313" key="1">
    <source>
        <dbReference type="EMBL" id="MDR4178746.1"/>
    </source>
</evidence>
<dbReference type="AlphaFoldDB" id="A0AB35PG59"/>
<organism evidence="1 2">
    <name type="scientific">Bacillus thuringiensis</name>
    <dbReference type="NCBI Taxonomy" id="1428"/>
    <lineage>
        <taxon>Bacteria</taxon>
        <taxon>Bacillati</taxon>
        <taxon>Bacillota</taxon>
        <taxon>Bacilli</taxon>
        <taxon>Bacillales</taxon>
        <taxon>Bacillaceae</taxon>
        <taxon>Bacillus</taxon>
        <taxon>Bacillus cereus group</taxon>
    </lineage>
</organism>
<accession>A0AB35PG59</accession>
<sequence>MKARGGVYEVLKQAKYLALKHHLLTKQDDYFVLDSDRFRAFFSNYSIAVGLTRNLGLSIGIMSVKLGFNITAHMSTDAKTWKKNLLTSKGITVIEYTTGYSKAVEKKDTS</sequence>
<reference evidence="1" key="1">
    <citation type="submission" date="2019-07" db="EMBL/GenBank/DDBJ databases">
        <title>Phylogenomic Reclassification of ATCC Bacillus Strains and Various Taxa within the Genus Bacillus.</title>
        <authorList>
            <person name="Riojas M.A."/>
            <person name="Frank A.M."/>
            <person name="Fenn S.L."/>
            <person name="King S.P."/>
            <person name="Brower S.M."/>
            <person name="Hazbon M.H."/>
        </authorList>
    </citation>
    <scope>NUCLEOTIDE SEQUENCE</scope>
    <source>
        <strain evidence="1">ATCC 35646</strain>
    </source>
</reference>